<organism evidence="6 7">
    <name type="scientific">Solimonas terrae</name>
    <dbReference type="NCBI Taxonomy" id="1396819"/>
    <lineage>
        <taxon>Bacteria</taxon>
        <taxon>Pseudomonadati</taxon>
        <taxon>Pseudomonadota</taxon>
        <taxon>Gammaproteobacteria</taxon>
        <taxon>Nevskiales</taxon>
        <taxon>Nevskiaceae</taxon>
        <taxon>Solimonas</taxon>
    </lineage>
</organism>
<comment type="subcellular location">
    <subcellularLocation>
        <location evidence="1">Cytoplasm</location>
    </subcellularLocation>
</comment>
<dbReference type="Proteomes" id="UP000472676">
    <property type="component" value="Unassembled WGS sequence"/>
</dbReference>
<dbReference type="SUPFAM" id="SSF109910">
    <property type="entry name" value="YgfY-like"/>
    <property type="match status" value="1"/>
</dbReference>
<dbReference type="PANTHER" id="PTHR39585">
    <property type="entry name" value="FAD ASSEMBLY FACTOR SDHE"/>
    <property type="match status" value="1"/>
</dbReference>
<accession>A0A6M2BQF2</accession>
<dbReference type="AlphaFoldDB" id="A0A6M2BQF2"/>
<proteinExistence type="inferred from homology"/>
<comment type="similarity">
    <text evidence="2">Belongs to the SdhE FAD assembly factor family.</text>
</comment>
<evidence type="ECO:0000256" key="5">
    <source>
        <dbReference type="ARBA" id="ARBA00023186"/>
    </source>
</evidence>
<evidence type="ECO:0000313" key="6">
    <source>
        <dbReference type="EMBL" id="NGY04435.1"/>
    </source>
</evidence>
<dbReference type="Pfam" id="PF03937">
    <property type="entry name" value="Sdh5"/>
    <property type="match status" value="1"/>
</dbReference>
<dbReference type="Gene3D" id="1.10.150.250">
    <property type="entry name" value="Flavinator of succinate dehydrogenase"/>
    <property type="match status" value="1"/>
</dbReference>
<name>A0A6M2BQF2_9GAMM</name>
<evidence type="ECO:0000256" key="2">
    <source>
        <dbReference type="ARBA" id="ARBA00008571"/>
    </source>
</evidence>
<dbReference type="PANTHER" id="PTHR39585:SF1">
    <property type="entry name" value="FAD ASSEMBLY FACTOR SDHE"/>
    <property type="match status" value="1"/>
</dbReference>
<dbReference type="GO" id="GO:0005737">
    <property type="term" value="C:cytoplasm"/>
    <property type="evidence" value="ECO:0007669"/>
    <property type="project" value="UniProtKB-SubCell"/>
</dbReference>
<dbReference type="InterPro" id="IPR036714">
    <property type="entry name" value="SDH_sf"/>
</dbReference>
<evidence type="ECO:0000256" key="1">
    <source>
        <dbReference type="ARBA" id="ARBA00004496"/>
    </source>
</evidence>
<reference evidence="6 7" key="1">
    <citation type="journal article" date="2014" name="Int. J. Syst. Evol. Microbiol.">
        <title>Solimonas terrae sp. nov., isolated from soil.</title>
        <authorList>
            <person name="Kim S.J."/>
            <person name="Moon J.Y."/>
            <person name="Weon H.Y."/>
            <person name="Ahn J.H."/>
            <person name="Chen W.M."/>
            <person name="Kwon S.W."/>
        </authorList>
    </citation>
    <scope>NUCLEOTIDE SEQUENCE [LARGE SCALE GENOMIC DNA]</scope>
    <source>
        <strain evidence="6 7">KIS83-12</strain>
    </source>
</reference>
<dbReference type="GO" id="GO:0006105">
    <property type="term" value="P:succinate metabolic process"/>
    <property type="evidence" value="ECO:0007669"/>
    <property type="project" value="TreeGrafter"/>
</dbReference>
<protein>
    <recommendedName>
        <fullName evidence="3">FAD assembly factor SdhE</fullName>
    </recommendedName>
</protein>
<dbReference type="InterPro" id="IPR005631">
    <property type="entry name" value="SDH"/>
</dbReference>
<dbReference type="EMBL" id="JAAMOW010000003">
    <property type="protein sequence ID" value="NGY04435.1"/>
    <property type="molecule type" value="Genomic_DNA"/>
</dbReference>
<keyword evidence="4" id="KW-0963">Cytoplasm</keyword>
<evidence type="ECO:0000313" key="7">
    <source>
        <dbReference type="Proteomes" id="UP000472676"/>
    </source>
</evidence>
<dbReference type="InterPro" id="IPR050531">
    <property type="entry name" value="SdhE_FAD_assembly_factor"/>
</dbReference>
<sequence>MSAAEGRLRWLLRRGMKELDVLMERYHAHRFHDAPADEKAEFLRLVTLAEDPDIWAWVMGYDTVPAEYAAIIEQLRIYR</sequence>
<comment type="caution">
    <text evidence="6">The sequence shown here is derived from an EMBL/GenBank/DDBJ whole genome shotgun (WGS) entry which is preliminary data.</text>
</comment>
<dbReference type="RefSeq" id="WP_166253807.1">
    <property type="nucleotide sequence ID" value="NZ_JAAMOW010000003.1"/>
</dbReference>
<keyword evidence="7" id="KW-1185">Reference proteome</keyword>
<keyword evidence="5" id="KW-0143">Chaperone</keyword>
<evidence type="ECO:0000256" key="4">
    <source>
        <dbReference type="ARBA" id="ARBA00022490"/>
    </source>
</evidence>
<gene>
    <name evidence="6" type="ORF">G7Y85_06650</name>
</gene>
<evidence type="ECO:0000256" key="3">
    <source>
        <dbReference type="ARBA" id="ARBA00019418"/>
    </source>
</evidence>